<dbReference type="InterPro" id="IPR036909">
    <property type="entry name" value="Cyt_c-like_dom_sf"/>
</dbReference>
<dbReference type="Pfam" id="PF01011">
    <property type="entry name" value="PQQ"/>
    <property type="match status" value="2"/>
</dbReference>
<dbReference type="SUPFAM" id="SSF50998">
    <property type="entry name" value="Quinoprotein alcohol dehydrogenase-like"/>
    <property type="match status" value="1"/>
</dbReference>
<dbReference type="GO" id="GO:0020037">
    <property type="term" value="F:heme binding"/>
    <property type="evidence" value="ECO:0007669"/>
    <property type="project" value="InterPro"/>
</dbReference>
<evidence type="ECO:0000256" key="4">
    <source>
        <dbReference type="ARBA" id="ARBA00022723"/>
    </source>
</evidence>
<keyword evidence="6 10" id="KW-0560">Oxidoreductase</keyword>
<evidence type="ECO:0000256" key="2">
    <source>
        <dbReference type="ARBA" id="ARBA00008156"/>
    </source>
</evidence>
<evidence type="ECO:0000256" key="6">
    <source>
        <dbReference type="ARBA" id="ARBA00023002"/>
    </source>
</evidence>
<dbReference type="GO" id="GO:0016020">
    <property type="term" value="C:membrane"/>
    <property type="evidence" value="ECO:0007669"/>
    <property type="project" value="InterPro"/>
</dbReference>
<dbReference type="InterPro" id="IPR017511">
    <property type="entry name" value="PQQ_mDH"/>
</dbReference>
<accession>A0A2S2DV43</accession>
<evidence type="ECO:0000313" key="11">
    <source>
        <dbReference type="Proteomes" id="UP000245468"/>
    </source>
</evidence>
<organism evidence="10 11">
    <name type="scientific">Aquirufa nivalisilvae</name>
    <dbReference type="NCBI Taxonomy" id="2516557"/>
    <lineage>
        <taxon>Bacteria</taxon>
        <taxon>Pseudomonadati</taxon>
        <taxon>Bacteroidota</taxon>
        <taxon>Cytophagia</taxon>
        <taxon>Cytophagales</taxon>
        <taxon>Flectobacillaceae</taxon>
        <taxon>Aquirufa</taxon>
    </lineage>
</organism>
<evidence type="ECO:0000256" key="5">
    <source>
        <dbReference type="ARBA" id="ARBA00022729"/>
    </source>
</evidence>
<evidence type="ECO:0000256" key="8">
    <source>
        <dbReference type="PROSITE-ProRule" id="PRU00433"/>
    </source>
</evidence>
<dbReference type="CDD" id="cd10280">
    <property type="entry name" value="PQQ_mGDH"/>
    <property type="match status" value="1"/>
</dbReference>
<dbReference type="InterPro" id="IPR011047">
    <property type="entry name" value="Quinoprotein_ADH-like_sf"/>
</dbReference>
<comment type="similarity">
    <text evidence="2">Belongs to the bacterial PQQ dehydrogenase family.</text>
</comment>
<dbReference type="EC" id="1.1.2.7" evidence="10"/>
<evidence type="ECO:0000256" key="1">
    <source>
        <dbReference type="ARBA" id="ARBA00001931"/>
    </source>
</evidence>
<dbReference type="InterPro" id="IPR009056">
    <property type="entry name" value="Cyt_c-like_dom"/>
</dbReference>
<dbReference type="SUPFAM" id="SSF46626">
    <property type="entry name" value="Cytochrome c"/>
    <property type="match status" value="1"/>
</dbReference>
<dbReference type="GO" id="GO:0052933">
    <property type="term" value="F:alcohol dehydrogenase (cytochrome c(L)) activity"/>
    <property type="evidence" value="ECO:0007669"/>
    <property type="project" value="UniProtKB-EC"/>
</dbReference>
<dbReference type="GO" id="GO:0008876">
    <property type="term" value="F:quinoprotein glucose dehydrogenase activity"/>
    <property type="evidence" value="ECO:0007669"/>
    <property type="project" value="TreeGrafter"/>
</dbReference>
<protein>
    <submittedName>
        <fullName evidence="10">Methanol dehydrogenase (Cytochrome c)</fullName>
        <ecNumber evidence="10">1.1.2.7</ecNumber>
    </submittedName>
</protein>
<keyword evidence="11" id="KW-1185">Reference proteome</keyword>
<dbReference type="GO" id="GO:0048038">
    <property type="term" value="F:quinone binding"/>
    <property type="evidence" value="ECO:0007669"/>
    <property type="project" value="InterPro"/>
</dbReference>
<dbReference type="PROSITE" id="PS51007">
    <property type="entry name" value="CYTC"/>
    <property type="match status" value="1"/>
</dbReference>
<dbReference type="GO" id="GO:0009055">
    <property type="term" value="F:electron transfer activity"/>
    <property type="evidence" value="ECO:0007669"/>
    <property type="project" value="InterPro"/>
</dbReference>
<dbReference type="EMBL" id="CP029346">
    <property type="protein sequence ID" value="AWL09162.1"/>
    <property type="molecule type" value="Genomic_DNA"/>
</dbReference>
<dbReference type="SMART" id="SM00564">
    <property type="entry name" value="PQQ"/>
    <property type="match status" value="4"/>
</dbReference>
<evidence type="ECO:0000259" key="9">
    <source>
        <dbReference type="PROSITE" id="PS51007"/>
    </source>
</evidence>
<keyword evidence="7 8" id="KW-0408">Iron</keyword>
<keyword evidence="4 8" id="KW-0479">Metal-binding</keyword>
<keyword evidence="3 8" id="KW-0349">Heme</keyword>
<dbReference type="InterPro" id="IPR002372">
    <property type="entry name" value="PQQ_rpt_dom"/>
</dbReference>
<reference evidence="11" key="1">
    <citation type="submission" date="2018-05" db="EMBL/GenBank/DDBJ databases">
        <title>Pseudarcicella sp. HME7025 Genome sequencing and assembly.</title>
        <authorList>
            <person name="Kim H."/>
            <person name="Kang H."/>
            <person name="Joh K."/>
        </authorList>
    </citation>
    <scope>NUCLEOTIDE SEQUENCE [LARGE SCALE GENOMIC DNA]</scope>
    <source>
        <strain evidence="11">HME7025</strain>
    </source>
</reference>
<sequence>MKSKTAPLAVFSVVMLLIGSSFFIPQSNEDWPSYLGGSDRNHYSRLTQINLDNVKQLKMAWTYSNGDSGQIQANPIIIKGILYSVNASVQAFALDAATGKEIWRFGDPLKNWASTSRGVSYWSNGEESRILYTAGPNLWALNAKTGKPIPSFGQQGKIDLHTGLPDIAKDKFLVSNTPGTIYQDLIIMPLRLSEGEDAAPGDIRAFDVKTGKLVWTFHTIPYPGEYGYTTFPKDAYKNTYVGAANNWAGMAIDEQKGILFVPTGSAGYDFWGGNRPGTNLFANCLIALDAKTGKRIWHFQTTHHDLWDRDLPAPPNLIRVKHQGKYIDAVAQISKQGFVFLFNRSTGKPLFPITERKVSTHGLPEEKPWGTQPFPSKPAPYARQSYEISHLDVSPYAENKDELIQQLKKFKKDFYAPPSEVGTLIFPGFDGGGEWGGAAADPENGIIYINSNEMAWVQKMENQAEKEKLKISSAKRLYQNYCQSCHGPELKGNSLSGYPSLINIFQRRDKAFVKQLIQQGKGMMPGFTQLKNTEIDAIISFLGNEDKQEVVSQNSSTKSKIPYRMAGYNKFLDSKGKPGISPPWGTLNAIDLNTGEYLWKIPLGEDIELAKQGIKNTGIENYGGPLITSNGLLFIAATKDGKFRAFESKTGKLVWETLLPAAGFATPSTYMVNGKQYIVIACGGSKLGTPKNNQYVAFALP</sequence>
<gene>
    <name evidence="10" type="primary">mdh1</name>
    <name evidence="10" type="ORF">HME7025_01301</name>
</gene>
<feature type="domain" description="Cytochrome c" evidence="9">
    <location>
        <begin position="469"/>
        <end position="546"/>
    </location>
</feature>
<keyword evidence="5" id="KW-0732">Signal</keyword>
<evidence type="ECO:0000256" key="7">
    <source>
        <dbReference type="ARBA" id="ARBA00023004"/>
    </source>
</evidence>
<dbReference type="PANTHER" id="PTHR32303">
    <property type="entry name" value="QUINOPROTEIN ALCOHOL DEHYDROGENASE (CYTOCHROME C)"/>
    <property type="match status" value="1"/>
</dbReference>
<dbReference type="KEGG" id="psez:HME7025_01301"/>
<proteinExistence type="inferred from homology"/>
<comment type="cofactor">
    <cofactor evidence="1">
        <name>pyrroloquinoline quinone</name>
        <dbReference type="ChEBI" id="CHEBI:58442"/>
    </cofactor>
</comment>
<dbReference type="InterPro" id="IPR018391">
    <property type="entry name" value="PQQ_b-propeller_rpt"/>
</dbReference>
<dbReference type="Proteomes" id="UP000245468">
    <property type="component" value="Chromosome"/>
</dbReference>
<dbReference type="OrthoDB" id="9794322at2"/>
<name>A0A2S2DV43_9BACT</name>
<dbReference type="PANTHER" id="PTHR32303:SF4">
    <property type="entry name" value="QUINOPROTEIN GLUCOSE DEHYDROGENASE"/>
    <property type="match status" value="1"/>
</dbReference>
<evidence type="ECO:0000256" key="3">
    <source>
        <dbReference type="ARBA" id="ARBA00022617"/>
    </source>
</evidence>
<evidence type="ECO:0000313" key="10">
    <source>
        <dbReference type="EMBL" id="AWL09162.1"/>
    </source>
</evidence>
<dbReference type="RefSeq" id="WP_109322861.1">
    <property type="nucleotide sequence ID" value="NZ_CP029346.1"/>
</dbReference>
<dbReference type="GO" id="GO:0046872">
    <property type="term" value="F:metal ion binding"/>
    <property type="evidence" value="ECO:0007669"/>
    <property type="project" value="UniProtKB-KW"/>
</dbReference>
<dbReference type="Gene3D" id="2.140.10.10">
    <property type="entry name" value="Quinoprotein alcohol dehydrogenase-like superfamily"/>
    <property type="match status" value="2"/>
</dbReference>
<dbReference type="AlphaFoldDB" id="A0A2S2DV43"/>